<dbReference type="InterPro" id="IPR013324">
    <property type="entry name" value="RNA_pol_sigma_r3/r4-like"/>
</dbReference>
<keyword evidence="5" id="KW-0804">Transcription</keyword>
<dbReference type="NCBIfam" id="TIGR02983">
    <property type="entry name" value="SigE-fam_strep"/>
    <property type="match status" value="1"/>
</dbReference>
<organism evidence="8 9">
    <name type="scientific">Dactylosporangium maewongense</name>
    <dbReference type="NCBI Taxonomy" id="634393"/>
    <lineage>
        <taxon>Bacteria</taxon>
        <taxon>Bacillati</taxon>
        <taxon>Actinomycetota</taxon>
        <taxon>Actinomycetes</taxon>
        <taxon>Micromonosporales</taxon>
        <taxon>Micromonosporaceae</taxon>
        <taxon>Dactylosporangium</taxon>
    </lineage>
</organism>
<dbReference type="InterPro" id="IPR013249">
    <property type="entry name" value="RNA_pol_sigma70_r4_t2"/>
</dbReference>
<dbReference type="EMBL" id="BAAAQD010000001">
    <property type="protein sequence ID" value="GAA1501698.1"/>
    <property type="molecule type" value="Genomic_DNA"/>
</dbReference>
<dbReference type="InterPro" id="IPR007627">
    <property type="entry name" value="RNA_pol_sigma70_r2"/>
</dbReference>
<dbReference type="InterPro" id="IPR014284">
    <property type="entry name" value="RNA_pol_sigma-70_dom"/>
</dbReference>
<accession>A0ABN1ZP84</accession>
<comment type="caution">
    <text evidence="8">The sequence shown here is derived from an EMBL/GenBank/DDBJ whole genome shotgun (WGS) entry which is preliminary data.</text>
</comment>
<evidence type="ECO:0000313" key="9">
    <source>
        <dbReference type="Proteomes" id="UP001501470"/>
    </source>
</evidence>
<dbReference type="SUPFAM" id="SSF88659">
    <property type="entry name" value="Sigma3 and sigma4 domains of RNA polymerase sigma factors"/>
    <property type="match status" value="1"/>
</dbReference>
<comment type="similarity">
    <text evidence="1">Belongs to the sigma-70 factor family. ECF subfamily.</text>
</comment>
<evidence type="ECO:0000256" key="2">
    <source>
        <dbReference type="ARBA" id="ARBA00023015"/>
    </source>
</evidence>
<keyword evidence="2" id="KW-0805">Transcription regulation</keyword>
<dbReference type="CDD" id="cd06171">
    <property type="entry name" value="Sigma70_r4"/>
    <property type="match status" value="1"/>
</dbReference>
<dbReference type="Gene3D" id="1.10.10.10">
    <property type="entry name" value="Winged helix-like DNA-binding domain superfamily/Winged helix DNA-binding domain"/>
    <property type="match status" value="1"/>
</dbReference>
<dbReference type="PANTHER" id="PTHR43133:SF50">
    <property type="entry name" value="ECF RNA POLYMERASE SIGMA FACTOR SIGM"/>
    <property type="match status" value="1"/>
</dbReference>
<evidence type="ECO:0000313" key="8">
    <source>
        <dbReference type="EMBL" id="GAA1501698.1"/>
    </source>
</evidence>
<dbReference type="SUPFAM" id="SSF88946">
    <property type="entry name" value="Sigma2 domain of RNA polymerase sigma factors"/>
    <property type="match status" value="1"/>
</dbReference>
<dbReference type="Pfam" id="PF04542">
    <property type="entry name" value="Sigma70_r2"/>
    <property type="match status" value="1"/>
</dbReference>
<dbReference type="InterPro" id="IPR036388">
    <property type="entry name" value="WH-like_DNA-bd_sf"/>
</dbReference>
<dbReference type="RefSeq" id="WP_344500274.1">
    <property type="nucleotide sequence ID" value="NZ_BAAAQD010000001.1"/>
</dbReference>
<keyword evidence="3" id="KW-0731">Sigma factor</keyword>
<dbReference type="InterPro" id="IPR039425">
    <property type="entry name" value="RNA_pol_sigma-70-like"/>
</dbReference>
<dbReference type="PANTHER" id="PTHR43133">
    <property type="entry name" value="RNA POLYMERASE ECF-TYPE SIGMA FACTO"/>
    <property type="match status" value="1"/>
</dbReference>
<dbReference type="InterPro" id="IPR014325">
    <property type="entry name" value="RNA_pol_sigma-E_actinobac"/>
</dbReference>
<evidence type="ECO:0000256" key="4">
    <source>
        <dbReference type="ARBA" id="ARBA00023125"/>
    </source>
</evidence>
<protein>
    <submittedName>
        <fullName evidence="8">SigE family RNA polymerase sigma factor</fullName>
    </submittedName>
</protein>
<evidence type="ECO:0000256" key="1">
    <source>
        <dbReference type="ARBA" id="ARBA00010641"/>
    </source>
</evidence>
<evidence type="ECO:0000256" key="5">
    <source>
        <dbReference type="ARBA" id="ARBA00023163"/>
    </source>
</evidence>
<dbReference type="NCBIfam" id="TIGR02937">
    <property type="entry name" value="sigma70-ECF"/>
    <property type="match status" value="1"/>
</dbReference>
<dbReference type="Pfam" id="PF08281">
    <property type="entry name" value="Sigma70_r4_2"/>
    <property type="match status" value="1"/>
</dbReference>
<reference evidence="8 9" key="1">
    <citation type="journal article" date="2019" name="Int. J. Syst. Evol. Microbiol.">
        <title>The Global Catalogue of Microorganisms (GCM) 10K type strain sequencing project: providing services to taxonomists for standard genome sequencing and annotation.</title>
        <authorList>
            <consortium name="The Broad Institute Genomics Platform"/>
            <consortium name="The Broad Institute Genome Sequencing Center for Infectious Disease"/>
            <person name="Wu L."/>
            <person name="Ma J."/>
        </authorList>
    </citation>
    <scope>NUCLEOTIDE SEQUENCE [LARGE SCALE GENOMIC DNA]</scope>
    <source>
        <strain evidence="8 9">JCM 15933</strain>
    </source>
</reference>
<sequence length="169" mass="19003">MDAVTKYEFTEFVEQRSHALFRFAYALTGAQHTAEDLLQGALAKALMKWSSITDQPEPYVKRIVYRDWVSGWRHRSRRPETLMATPPEEVIADPSERSDLRLVLREALRVLTPRQRAVIVLRYLDDMTEQQVADLLGCSTGTVASLTSRALSKLRSAAASSPTLDGVPL</sequence>
<evidence type="ECO:0000259" key="6">
    <source>
        <dbReference type="Pfam" id="PF04542"/>
    </source>
</evidence>
<evidence type="ECO:0000259" key="7">
    <source>
        <dbReference type="Pfam" id="PF08281"/>
    </source>
</evidence>
<dbReference type="InterPro" id="IPR013325">
    <property type="entry name" value="RNA_pol_sigma_r2"/>
</dbReference>
<proteinExistence type="inferred from homology"/>
<feature type="domain" description="RNA polymerase sigma-70 region 2" evidence="6">
    <location>
        <begin position="13"/>
        <end position="78"/>
    </location>
</feature>
<feature type="domain" description="RNA polymerase sigma factor 70 region 4 type 2" evidence="7">
    <location>
        <begin position="103"/>
        <end position="154"/>
    </location>
</feature>
<keyword evidence="4" id="KW-0238">DNA-binding</keyword>
<keyword evidence="9" id="KW-1185">Reference proteome</keyword>
<name>A0ABN1ZP84_9ACTN</name>
<dbReference type="Proteomes" id="UP001501470">
    <property type="component" value="Unassembled WGS sequence"/>
</dbReference>
<evidence type="ECO:0000256" key="3">
    <source>
        <dbReference type="ARBA" id="ARBA00023082"/>
    </source>
</evidence>
<gene>
    <name evidence="8" type="ORF">GCM10009827_011920</name>
</gene>
<dbReference type="Gene3D" id="1.10.1740.10">
    <property type="match status" value="1"/>
</dbReference>